<keyword evidence="2" id="KW-1185">Reference proteome</keyword>
<proteinExistence type="predicted"/>
<reference evidence="1 2" key="1">
    <citation type="submission" date="2022-06" db="EMBL/GenBank/DDBJ databases">
        <title>Isolation of gut microbiota from human fecal samples.</title>
        <authorList>
            <person name="Pamer E.G."/>
            <person name="Barat B."/>
            <person name="Waligurski E."/>
            <person name="Medina S."/>
            <person name="Paddock L."/>
            <person name="Mostad J."/>
        </authorList>
    </citation>
    <scope>NUCLEOTIDE SEQUENCE [LARGE SCALE GENOMIC DNA]</scope>
    <source>
        <strain evidence="1 2">SL.3.17</strain>
    </source>
</reference>
<accession>A0ABT1RRH2</accession>
<dbReference type="Proteomes" id="UP001524502">
    <property type="component" value="Unassembled WGS sequence"/>
</dbReference>
<protein>
    <submittedName>
        <fullName evidence="1">Uncharacterized protein</fullName>
    </submittedName>
</protein>
<sequence>MESWAQGRICYFKNNAARWKAFKKKSTVYNALNWLSFGRLDLGRTYLTSKPGSYARWDSFFGIAGIIIGAKYVKGKGGKFRAGSYKAKSAIKVRTAYGKYRYTYEALLEMQRGK</sequence>
<evidence type="ECO:0000313" key="1">
    <source>
        <dbReference type="EMBL" id="MCQ4637790.1"/>
    </source>
</evidence>
<name>A0ABT1RRH2_9FIRM</name>
<gene>
    <name evidence="1" type="ORF">NE619_13730</name>
</gene>
<comment type="caution">
    <text evidence="1">The sequence shown here is derived from an EMBL/GenBank/DDBJ whole genome shotgun (WGS) entry which is preliminary data.</text>
</comment>
<evidence type="ECO:0000313" key="2">
    <source>
        <dbReference type="Proteomes" id="UP001524502"/>
    </source>
</evidence>
<organism evidence="1 2">
    <name type="scientific">Anaerovorax odorimutans</name>
    <dbReference type="NCBI Taxonomy" id="109327"/>
    <lineage>
        <taxon>Bacteria</taxon>
        <taxon>Bacillati</taxon>
        <taxon>Bacillota</taxon>
        <taxon>Clostridia</taxon>
        <taxon>Peptostreptococcales</taxon>
        <taxon>Anaerovoracaceae</taxon>
        <taxon>Anaerovorax</taxon>
    </lineage>
</organism>
<dbReference type="EMBL" id="JANFXK010000016">
    <property type="protein sequence ID" value="MCQ4637790.1"/>
    <property type="molecule type" value="Genomic_DNA"/>
</dbReference>